<evidence type="ECO:0000313" key="3">
    <source>
        <dbReference type="Proteomes" id="UP000018888"/>
    </source>
</evidence>
<sequence length="123" mass="14205">MKRRRTFQQIQEKKDSGNSESSGDNNNNVKRRSLNGRRLKRPSDGPSTPSTPSKPKDENISLFVILSAIELIYVHGKIKHKEKENLLSLINDKRIIINSSISWYKFASYMIEEENGKPNKFEI</sequence>
<feature type="compositionally biased region" description="Low complexity" evidence="1">
    <location>
        <begin position="44"/>
        <end position="53"/>
    </location>
</feature>
<evidence type="ECO:0000313" key="2">
    <source>
        <dbReference type="EMBL" id="POG73696.1"/>
    </source>
</evidence>
<feature type="compositionally biased region" description="Low complexity" evidence="1">
    <location>
        <begin position="18"/>
        <end position="28"/>
    </location>
</feature>
<evidence type="ECO:0000256" key="1">
    <source>
        <dbReference type="SAM" id="MobiDB-lite"/>
    </source>
</evidence>
<name>A0A2P4Q7T6_RHIID</name>
<proteinExistence type="predicted"/>
<gene>
    <name evidence="2" type="ORF">GLOIN_2v1772217</name>
</gene>
<keyword evidence="3" id="KW-1185">Reference proteome</keyword>
<organism evidence="2 3">
    <name type="scientific">Rhizophagus irregularis (strain DAOM 181602 / DAOM 197198 / MUCL 43194)</name>
    <name type="common">Arbuscular mycorrhizal fungus</name>
    <name type="synonym">Glomus intraradices</name>
    <dbReference type="NCBI Taxonomy" id="747089"/>
    <lineage>
        <taxon>Eukaryota</taxon>
        <taxon>Fungi</taxon>
        <taxon>Fungi incertae sedis</taxon>
        <taxon>Mucoromycota</taxon>
        <taxon>Glomeromycotina</taxon>
        <taxon>Glomeromycetes</taxon>
        <taxon>Glomerales</taxon>
        <taxon>Glomeraceae</taxon>
        <taxon>Rhizophagus</taxon>
    </lineage>
</organism>
<feature type="compositionally biased region" description="Basic residues" evidence="1">
    <location>
        <begin position="29"/>
        <end position="40"/>
    </location>
</feature>
<reference evidence="2 3" key="1">
    <citation type="journal article" date="2013" name="Proc. Natl. Acad. Sci. U.S.A.">
        <title>Genome of an arbuscular mycorrhizal fungus provides insight into the oldest plant symbiosis.</title>
        <authorList>
            <person name="Tisserant E."/>
            <person name="Malbreil M."/>
            <person name="Kuo A."/>
            <person name="Kohler A."/>
            <person name="Symeonidi A."/>
            <person name="Balestrini R."/>
            <person name="Charron P."/>
            <person name="Duensing N."/>
            <person name="Frei Dit Frey N."/>
            <person name="Gianinazzi-Pearson V."/>
            <person name="Gilbert L.B."/>
            <person name="Handa Y."/>
            <person name="Herr J.R."/>
            <person name="Hijri M."/>
            <person name="Koul R."/>
            <person name="Kawaguchi M."/>
            <person name="Krajinski F."/>
            <person name="Lammers P.J."/>
            <person name="Masclaux F.G."/>
            <person name="Murat C."/>
            <person name="Morin E."/>
            <person name="Ndikumana S."/>
            <person name="Pagni M."/>
            <person name="Petitpierre D."/>
            <person name="Requena N."/>
            <person name="Rosikiewicz P."/>
            <person name="Riley R."/>
            <person name="Saito K."/>
            <person name="San Clemente H."/>
            <person name="Shapiro H."/>
            <person name="van Tuinen D."/>
            <person name="Becard G."/>
            <person name="Bonfante P."/>
            <person name="Paszkowski U."/>
            <person name="Shachar-Hill Y.Y."/>
            <person name="Tuskan G.A."/>
            <person name="Young P.W."/>
            <person name="Sanders I.R."/>
            <person name="Henrissat B."/>
            <person name="Rensing S.A."/>
            <person name="Grigoriev I.V."/>
            <person name="Corradi N."/>
            <person name="Roux C."/>
            <person name="Martin F."/>
        </authorList>
    </citation>
    <scope>NUCLEOTIDE SEQUENCE [LARGE SCALE GENOMIC DNA]</scope>
    <source>
        <strain evidence="2 3">DAOM 197198</strain>
    </source>
</reference>
<comment type="caution">
    <text evidence="2">The sequence shown here is derived from an EMBL/GenBank/DDBJ whole genome shotgun (WGS) entry which is preliminary data.</text>
</comment>
<accession>A0A2P4Q7T6</accession>
<dbReference type="EMBL" id="AUPC02000080">
    <property type="protein sequence ID" value="POG73696.1"/>
    <property type="molecule type" value="Genomic_DNA"/>
</dbReference>
<protein>
    <submittedName>
        <fullName evidence="2">Uncharacterized protein</fullName>
    </submittedName>
</protein>
<dbReference type="Proteomes" id="UP000018888">
    <property type="component" value="Unassembled WGS sequence"/>
</dbReference>
<feature type="region of interest" description="Disordered" evidence="1">
    <location>
        <begin position="1"/>
        <end position="57"/>
    </location>
</feature>
<reference evidence="2 3" key="2">
    <citation type="journal article" date="2018" name="New Phytol.">
        <title>High intraspecific genome diversity in the model arbuscular mycorrhizal symbiont Rhizophagus irregularis.</title>
        <authorList>
            <person name="Chen E.C.H."/>
            <person name="Morin E."/>
            <person name="Beaudet D."/>
            <person name="Noel J."/>
            <person name="Yildirir G."/>
            <person name="Ndikumana S."/>
            <person name="Charron P."/>
            <person name="St-Onge C."/>
            <person name="Giorgi J."/>
            <person name="Kruger M."/>
            <person name="Marton T."/>
            <person name="Ropars J."/>
            <person name="Grigoriev I.V."/>
            <person name="Hainaut M."/>
            <person name="Henrissat B."/>
            <person name="Roux C."/>
            <person name="Martin F."/>
            <person name="Corradi N."/>
        </authorList>
    </citation>
    <scope>NUCLEOTIDE SEQUENCE [LARGE SCALE GENOMIC DNA]</scope>
    <source>
        <strain evidence="2 3">DAOM 197198</strain>
    </source>
</reference>
<dbReference type="AlphaFoldDB" id="A0A2P4Q7T6"/>